<comment type="similarity">
    <text evidence="6">Belongs to the ABC-4 integral membrane protein family.</text>
</comment>
<dbReference type="Pfam" id="PF12704">
    <property type="entry name" value="MacB_PCD"/>
    <property type="match status" value="1"/>
</dbReference>
<feature type="transmembrane region" description="Helical" evidence="7">
    <location>
        <begin position="357"/>
        <end position="380"/>
    </location>
</feature>
<dbReference type="InterPro" id="IPR050250">
    <property type="entry name" value="Macrolide_Exporter_MacB"/>
</dbReference>
<keyword evidence="5 7" id="KW-0472">Membrane</keyword>
<feature type="domain" description="MacB-like periplasmic core" evidence="9">
    <location>
        <begin position="21"/>
        <end position="238"/>
    </location>
</feature>
<dbReference type="Pfam" id="PF02687">
    <property type="entry name" value="FtsX"/>
    <property type="match status" value="1"/>
</dbReference>
<evidence type="ECO:0000256" key="3">
    <source>
        <dbReference type="ARBA" id="ARBA00022692"/>
    </source>
</evidence>
<comment type="subcellular location">
    <subcellularLocation>
        <location evidence="1">Cell membrane</location>
        <topology evidence="1">Multi-pass membrane protein</topology>
    </subcellularLocation>
</comment>
<evidence type="ECO:0000256" key="2">
    <source>
        <dbReference type="ARBA" id="ARBA00022475"/>
    </source>
</evidence>
<dbReference type="RefSeq" id="WP_188998909.1">
    <property type="nucleotide sequence ID" value="NZ_BMOD01000001.1"/>
</dbReference>
<reference evidence="11" key="1">
    <citation type="journal article" date="2019" name="Int. J. Syst. Evol. Microbiol.">
        <title>The Global Catalogue of Microorganisms (GCM) 10K type strain sequencing project: providing services to taxonomists for standard genome sequencing and annotation.</title>
        <authorList>
            <consortium name="The Broad Institute Genomics Platform"/>
            <consortium name="The Broad Institute Genome Sequencing Center for Infectious Disease"/>
            <person name="Wu L."/>
            <person name="Ma J."/>
        </authorList>
    </citation>
    <scope>NUCLEOTIDE SEQUENCE [LARGE SCALE GENOMIC DNA]</scope>
    <source>
        <strain evidence="11">JCM 14370</strain>
    </source>
</reference>
<evidence type="ECO:0000256" key="6">
    <source>
        <dbReference type="ARBA" id="ARBA00038076"/>
    </source>
</evidence>
<sequence>MNPLENLAAAFQAIFANKLRSVLTMLGVIIGVFAVSTMLSLGQMATQAITGQLNDIGGKTMFVQASYEPGKPYKTFTQADMDALLVLPLNDISTSGSSLRMTHRNREVSVSVRGTRSNFSRLTSQAKILKGRYFSDYEEKSAAQVVVLSQKTATKIFEKENPIGKVVRAIRDTGVREEYTVIGITQDLGALFSEGDTGFIPITNSWRGGYESRGEYGYLQFRLHPEASAEQVKRQVESILQRRRGSQNFSVTNVDQFVQQFNQITLILQALLAGIGGLSLLVGGIGIMNIMLVSVTERTREIGLRKAIGAKRGTILQQFLIEAVTLTALGGAIGYVFSLLVIVGLATALPNIFPQVIISPTTGIVALSVSILTGVLFGVWPASRAASLPPIEALRYE</sequence>
<evidence type="ECO:0000256" key="5">
    <source>
        <dbReference type="ARBA" id="ARBA00023136"/>
    </source>
</evidence>
<evidence type="ECO:0000256" key="4">
    <source>
        <dbReference type="ARBA" id="ARBA00022989"/>
    </source>
</evidence>
<evidence type="ECO:0000256" key="1">
    <source>
        <dbReference type="ARBA" id="ARBA00004651"/>
    </source>
</evidence>
<dbReference type="Proteomes" id="UP000632222">
    <property type="component" value="Unassembled WGS sequence"/>
</dbReference>
<evidence type="ECO:0000313" key="10">
    <source>
        <dbReference type="EMBL" id="GGJ20509.1"/>
    </source>
</evidence>
<dbReference type="InterPro" id="IPR025857">
    <property type="entry name" value="MacB_PCD"/>
</dbReference>
<name>A0ABQ2CXY1_9DEIO</name>
<dbReference type="PANTHER" id="PTHR30572">
    <property type="entry name" value="MEMBRANE COMPONENT OF TRANSPORTER-RELATED"/>
    <property type="match status" value="1"/>
</dbReference>
<feature type="transmembrane region" description="Helical" evidence="7">
    <location>
        <begin position="21"/>
        <end position="42"/>
    </location>
</feature>
<feature type="transmembrane region" description="Helical" evidence="7">
    <location>
        <begin position="319"/>
        <end position="345"/>
    </location>
</feature>
<evidence type="ECO:0000259" key="9">
    <source>
        <dbReference type="Pfam" id="PF12704"/>
    </source>
</evidence>
<dbReference type="PANTHER" id="PTHR30572:SF4">
    <property type="entry name" value="ABC TRANSPORTER PERMEASE YTRF"/>
    <property type="match status" value="1"/>
</dbReference>
<evidence type="ECO:0000256" key="7">
    <source>
        <dbReference type="SAM" id="Phobius"/>
    </source>
</evidence>
<evidence type="ECO:0000313" key="11">
    <source>
        <dbReference type="Proteomes" id="UP000632222"/>
    </source>
</evidence>
<keyword evidence="3 7" id="KW-0812">Transmembrane</keyword>
<keyword evidence="2" id="KW-1003">Cell membrane</keyword>
<feature type="transmembrane region" description="Helical" evidence="7">
    <location>
        <begin position="266"/>
        <end position="295"/>
    </location>
</feature>
<accession>A0ABQ2CXY1</accession>
<dbReference type="EMBL" id="BMOD01000001">
    <property type="protein sequence ID" value="GGJ20509.1"/>
    <property type="molecule type" value="Genomic_DNA"/>
</dbReference>
<proteinExistence type="inferred from homology"/>
<protein>
    <submittedName>
        <fullName evidence="10">ABC transporter permease</fullName>
    </submittedName>
</protein>
<keyword evidence="11" id="KW-1185">Reference proteome</keyword>
<feature type="domain" description="ABC3 transporter permease C-terminal" evidence="8">
    <location>
        <begin position="275"/>
        <end position="390"/>
    </location>
</feature>
<dbReference type="InterPro" id="IPR003838">
    <property type="entry name" value="ABC3_permease_C"/>
</dbReference>
<gene>
    <name evidence="10" type="ORF">GCM10008938_03510</name>
</gene>
<evidence type="ECO:0000259" key="8">
    <source>
        <dbReference type="Pfam" id="PF02687"/>
    </source>
</evidence>
<comment type="caution">
    <text evidence="10">The sequence shown here is derived from an EMBL/GenBank/DDBJ whole genome shotgun (WGS) entry which is preliminary data.</text>
</comment>
<keyword evidence="4 7" id="KW-1133">Transmembrane helix</keyword>
<organism evidence="10 11">
    <name type="scientific">Deinococcus roseus</name>
    <dbReference type="NCBI Taxonomy" id="392414"/>
    <lineage>
        <taxon>Bacteria</taxon>
        <taxon>Thermotogati</taxon>
        <taxon>Deinococcota</taxon>
        <taxon>Deinococci</taxon>
        <taxon>Deinococcales</taxon>
        <taxon>Deinococcaceae</taxon>
        <taxon>Deinococcus</taxon>
    </lineage>
</organism>